<gene>
    <name evidence="2" type="ORF">SAMN04487892_1331</name>
</gene>
<keyword evidence="1" id="KW-0472">Membrane</keyword>
<keyword evidence="1" id="KW-0812">Transmembrane</keyword>
<dbReference type="AlphaFoldDB" id="A0A1H2SXX3"/>
<sequence>MKRRNLPLLIIIASAILIAINFIFFSDDMGLGFWMRILSSLMIILAMYVTIKGRDNE</sequence>
<reference evidence="3" key="1">
    <citation type="submission" date="2016-10" db="EMBL/GenBank/DDBJ databases">
        <authorList>
            <person name="Varghese N."/>
            <person name="Submissions S."/>
        </authorList>
    </citation>
    <scope>NUCLEOTIDE SEQUENCE [LARGE SCALE GENOMIC DNA]</scope>
    <source>
        <strain evidence="3">DSM 25030</strain>
    </source>
</reference>
<keyword evidence="1" id="KW-1133">Transmembrane helix</keyword>
<accession>A0A1H2SXX3</accession>
<organism evidence="2 3">
    <name type="scientific">Flagellimonas zhangzhouensis</name>
    <dbReference type="NCBI Taxonomy" id="1073328"/>
    <lineage>
        <taxon>Bacteria</taxon>
        <taxon>Pseudomonadati</taxon>
        <taxon>Bacteroidota</taxon>
        <taxon>Flavobacteriia</taxon>
        <taxon>Flavobacteriales</taxon>
        <taxon>Flavobacteriaceae</taxon>
        <taxon>Flagellimonas</taxon>
    </lineage>
</organism>
<name>A0A1H2SXX3_9FLAO</name>
<protein>
    <submittedName>
        <fullName evidence="2">Uncharacterized protein</fullName>
    </submittedName>
</protein>
<feature type="transmembrane region" description="Helical" evidence="1">
    <location>
        <begin position="31"/>
        <end position="51"/>
    </location>
</feature>
<dbReference type="Proteomes" id="UP000199592">
    <property type="component" value="Unassembled WGS sequence"/>
</dbReference>
<feature type="transmembrane region" description="Helical" evidence="1">
    <location>
        <begin position="7"/>
        <end position="25"/>
    </location>
</feature>
<evidence type="ECO:0000256" key="1">
    <source>
        <dbReference type="SAM" id="Phobius"/>
    </source>
</evidence>
<dbReference type="EMBL" id="FNMY01000001">
    <property type="protein sequence ID" value="SDW36452.1"/>
    <property type="molecule type" value="Genomic_DNA"/>
</dbReference>
<proteinExistence type="predicted"/>
<dbReference type="STRING" id="1073328.SAMN05216294_2692"/>
<keyword evidence="3" id="KW-1185">Reference proteome</keyword>
<evidence type="ECO:0000313" key="3">
    <source>
        <dbReference type="Proteomes" id="UP000199592"/>
    </source>
</evidence>
<evidence type="ECO:0000313" key="2">
    <source>
        <dbReference type="EMBL" id="SDW36452.1"/>
    </source>
</evidence>